<comment type="function">
    <text evidence="11">Involved in protein export. Acts as a chaperone by maintaining the newly synthesized protein in an open conformation. Functions as a peptidyl-prolyl cis-trans isomerase.</text>
</comment>
<comment type="domain">
    <text evidence="11">Consists of 3 domains; the N-terminus binds the ribosome, the middle domain has PPIase activity, while the C-terminus has intrinsic chaperone activity on its own.</text>
</comment>
<evidence type="ECO:0000256" key="6">
    <source>
        <dbReference type="ARBA" id="ARBA00023110"/>
    </source>
</evidence>
<evidence type="ECO:0000256" key="8">
    <source>
        <dbReference type="ARBA" id="ARBA00023235"/>
    </source>
</evidence>
<dbReference type="Proteomes" id="UP001172778">
    <property type="component" value="Unassembled WGS sequence"/>
</dbReference>
<dbReference type="PROSITE" id="PS50059">
    <property type="entry name" value="FKBP_PPIASE"/>
    <property type="match status" value="1"/>
</dbReference>
<feature type="domain" description="PPIase FKBP-type" evidence="14">
    <location>
        <begin position="161"/>
        <end position="241"/>
    </location>
</feature>
<dbReference type="EC" id="5.2.1.8" evidence="3 11"/>
<evidence type="ECO:0000256" key="1">
    <source>
        <dbReference type="ARBA" id="ARBA00000971"/>
    </source>
</evidence>
<evidence type="ECO:0000256" key="7">
    <source>
        <dbReference type="ARBA" id="ARBA00023186"/>
    </source>
</evidence>
<dbReference type="Pfam" id="PF05698">
    <property type="entry name" value="Trigger_C"/>
    <property type="match status" value="1"/>
</dbReference>
<evidence type="ECO:0000256" key="11">
    <source>
        <dbReference type="HAMAP-Rule" id="MF_00303"/>
    </source>
</evidence>
<dbReference type="InterPro" id="IPR008881">
    <property type="entry name" value="Trigger_fac_ribosome-bd_bac"/>
</dbReference>
<dbReference type="HAMAP" id="MF_00303">
    <property type="entry name" value="Trigger_factor_Tig"/>
    <property type="match status" value="1"/>
</dbReference>
<evidence type="ECO:0000256" key="3">
    <source>
        <dbReference type="ARBA" id="ARBA00013194"/>
    </source>
</evidence>
<keyword evidence="5 11" id="KW-0132">Cell division</keyword>
<evidence type="ECO:0000256" key="13">
    <source>
        <dbReference type="RuleBase" id="RU003914"/>
    </source>
</evidence>
<keyword evidence="6 11" id="KW-0697">Rotamase</keyword>
<keyword evidence="16" id="KW-1185">Reference proteome</keyword>
<evidence type="ECO:0000256" key="10">
    <source>
        <dbReference type="ARBA" id="ARBA00029986"/>
    </source>
</evidence>
<comment type="similarity">
    <text evidence="2 11 13">Belongs to the FKBP-type PPIase family. Tig subfamily.</text>
</comment>
<comment type="subcellular location">
    <subcellularLocation>
        <location evidence="11">Cytoplasm</location>
    </subcellularLocation>
    <text evidence="11">About half TF is bound to the ribosome near the polypeptide exit tunnel while the other half is free in the cytoplasm.</text>
</comment>
<dbReference type="InterPro" id="IPR005215">
    <property type="entry name" value="Trig_fac"/>
</dbReference>
<dbReference type="Pfam" id="PF05697">
    <property type="entry name" value="Trigger_N"/>
    <property type="match status" value="1"/>
</dbReference>
<dbReference type="PANTHER" id="PTHR30560">
    <property type="entry name" value="TRIGGER FACTOR CHAPERONE AND PEPTIDYL-PROLYL CIS/TRANS ISOMERASE"/>
    <property type="match status" value="1"/>
</dbReference>
<dbReference type="EMBL" id="JARRAF010000004">
    <property type="protein sequence ID" value="MDK2123402.1"/>
    <property type="molecule type" value="Genomic_DNA"/>
</dbReference>
<dbReference type="PANTHER" id="PTHR30560:SF3">
    <property type="entry name" value="TRIGGER FACTOR-LIKE PROTEIN TIG, CHLOROPLASTIC"/>
    <property type="match status" value="1"/>
</dbReference>
<keyword evidence="11" id="KW-0963">Cytoplasm</keyword>
<dbReference type="InterPro" id="IPR001179">
    <property type="entry name" value="PPIase_FKBP_dom"/>
</dbReference>
<sequence length="433" mass="48216">MQVQMETLGQLERRLNFAIPMGEIDAAVDARLKGVARGAKIQGFRPGKAPLKIVAQNYGPQVREEVLGEKVQSSFASAVQAQQLRVAGYPRFEALPAESTTEFRFAAVFEVYPEVSIGDLSSKEIERPTLEVSDVEVDKTIDILRKQRTRFEHVERAVAKGDRIVVDFSGKIDGVEFAGGSAKNYAFLAGEGQMLPEFDAAVIDMKDGETKSFDLSFPEDYHGKDVAGKTAIFEVTVRNVSEPRLPEIDADFAKALGIEDGDVEKMRAEIRKNVSREVKRRLQARAKESVMQALLDVTTIELPKSLVGLEIGRLIEQAREEMRSRGFDPKEMPFPPELFEEQAKRRVALGLILAELVRANGLEAKPEQVKALVQEFAESYEHPEDVVKWYYASADRLDGPEAMVMEDNVVAYVYGVAKPIDKVLTFDELMGNA</sequence>
<organism evidence="15 16">
    <name type="scientific">Parachitinimonas caeni</name>
    <dbReference type="NCBI Taxonomy" id="3031301"/>
    <lineage>
        <taxon>Bacteria</taxon>
        <taxon>Pseudomonadati</taxon>
        <taxon>Pseudomonadota</taxon>
        <taxon>Betaproteobacteria</taxon>
        <taxon>Neisseriales</taxon>
        <taxon>Chitinibacteraceae</taxon>
        <taxon>Parachitinimonas</taxon>
    </lineage>
</organism>
<gene>
    <name evidence="11 15" type="primary">tig</name>
    <name evidence="15" type="ORF">PZA18_04975</name>
</gene>
<dbReference type="Gene3D" id="3.30.70.1050">
    <property type="entry name" value="Trigger factor ribosome-binding domain"/>
    <property type="match status" value="1"/>
</dbReference>
<evidence type="ECO:0000259" key="14">
    <source>
        <dbReference type="PROSITE" id="PS50059"/>
    </source>
</evidence>
<dbReference type="SUPFAM" id="SSF109998">
    <property type="entry name" value="Triger factor/SurA peptide-binding domain-like"/>
    <property type="match status" value="1"/>
</dbReference>
<comment type="catalytic activity">
    <reaction evidence="1 11 12">
        <text>[protein]-peptidylproline (omega=180) = [protein]-peptidylproline (omega=0)</text>
        <dbReference type="Rhea" id="RHEA:16237"/>
        <dbReference type="Rhea" id="RHEA-COMP:10747"/>
        <dbReference type="Rhea" id="RHEA-COMP:10748"/>
        <dbReference type="ChEBI" id="CHEBI:83833"/>
        <dbReference type="ChEBI" id="CHEBI:83834"/>
        <dbReference type="EC" id="5.2.1.8"/>
    </reaction>
</comment>
<keyword evidence="9 11" id="KW-0131">Cell cycle</keyword>
<accession>A0ABT7DXM8</accession>
<evidence type="ECO:0000256" key="5">
    <source>
        <dbReference type="ARBA" id="ARBA00022618"/>
    </source>
</evidence>
<evidence type="ECO:0000256" key="2">
    <source>
        <dbReference type="ARBA" id="ARBA00005464"/>
    </source>
</evidence>
<keyword evidence="8 11" id="KW-0413">Isomerase</keyword>
<dbReference type="RefSeq" id="WP_284099693.1">
    <property type="nucleotide sequence ID" value="NZ_JARRAF010000004.1"/>
</dbReference>
<evidence type="ECO:0000256" key="12">
    <source>
        <dbReference type="PROSITE-ProRule" id="PRU00277"/>
    </source>
</evidence>
<protein>
    <recommendedName>
        <fullName evidence="4 11">Trigger factor</fullName>
        <shortName evidence="11">TF</shortName>
        <ecNumber evidence="3 11">5.2.1.8</ecNumber>
    </recommendedName>
    <alternativeName>
        <fullName evidence="10 11">PPIase</fullName>
    </alternativeName>
</protein>
<dbReference type="InterPro" id="IPR037041">
    <property type="entry name" value="Trigger_fac_C_sf"/>
</dbReference>
<dbReference type="InterPro" id="IPR027304">
    <property type="entry name" value="Trigger_fact/SurA_dom_sf"/>
</dbReference>
<name>A0ABT7DXM8_9NEIS</name>
<evidence type="ECO:0000313" key="15">
    <source>
        <dbReference type="EMBL" id="MDK2123402.1"/>
    </source>
</evidence>
<dbReference type="Gene3D" id="3.10.50.40">
    <property type="match status" value="1"/>
</dbReference>
<dbReference type="PIRSF" id="PIRSF003095">
    <property type="entry name" value="Trigger_factor"/>
    <property type="match status" value="1"/>
</dbReference>
<comment type="caution">
    <text evidence="15">The sequence shown here is derived from an EMBL/GenBank/DDBJ whole genome shotgun (WGS) entry which is preliminary data.</text>
</comment>
<dbReference type="Pfam" id="PF00254">
    <property type="entry name" value="FKBP_C"/>
    <property type="match status" value="1"/>
</dbReference>
<dbReference type="InterPro" id="IPR036611">
    <property type="entry name" value="Trigger_fac_ribosome-bd_sf"/>
</dbReference>
<dbReference type="NCBIfam" id="TIGR00115">
    <property type="entry name" value="tig"/>
    <property type="match status" value="1"/>
</dbReference>
<evidence type="ECO:0000313" key="16">
    <source>
        <dbReference type="Proteomes" id="UP001172778"/>
    </source>
</evidence>
<reference evidence="15" key="1">
    <citation type="submission" date="2023-03" db="EMBL/GenBank/DDBJ databases">
        <title>Chitinimonas shenzhenensis gen. nov., sp. nov., a novel member of family Burkholderiaceae isolated from activated sludge collected in Shen Zhen, China.</title>
        <authorList>
            <person name="Wang X."/>
        </authorList>
    </citation>
    <scope>NUCLEOTIDE SEQUENCE</scope>
    <source>
        <strain evidence="15">DQS-5</strain>
    </source>
</reference>
<dbReference type="Gene3D" id="1.10.3120.10">
    <property type="entry name" value="Trigger factor, C-terminal domain"/>
    <property type="match status" value="1"/>
</dbReference>
<dbReference type="InterPro" id="IPR008880">
    <property type="entry name" value="Trigger_fac_C"/>
</dbReference>
<evidence type="ECO:0000256" key="9">
    <source>
        <dbReference type="ARBA" id="ARBA00023306"/>
    </source>
</evidence>
<dbReference type="GO" id="GO:0003755">
    <property type="term" value="F:peptidyl-prolyl cis-trans isomerase activity"/>
    <property type="evidence" value="ECO:0007669"/>
    <property type="project" value="UniProtKB-EC"/>
</dbReference>
<dbReference type="SUPFAM" id="SSF54534">
    <property type="entry name" value="FKBP-like"/>
    <property type="match status" value="1"/>
</dbReference>
<dbReference type="InterPro" id="IPR046357">
    <property type="entry name" value="PPIase_dom_sf"/>
</dbReference>
<evidence type="ECO:0000256" key="4">
    <source>
        <dbReference type="ARBA" id="ARBA00016902"/>
    </source>
</evidence>
<proteinExistence type="inferred from homology"/>
<dbReference type="SUPFAM" id="SSF102735">
    <property type="entry name" value="Trigger factor ribosome-binding domain"/>
    <property type="match status" value="1"/>
</dbReference>
<keyword evidence="7 11" id="KW-0143">Chaperone</keyword>